<keyword evidence="2" id="KW-0472">Membrane</keyword>
<name>A0A367LE26_9HYPO</name>
<keyword evidence="2" id="KW-1133">Transmembrane helix</keyword>
<keyword evidence="4" id="KW-1185">Reference proteome</keyword>
<evidence type="ECO:0000256" key="1">
    <source>
        <dbReference type="SAM" id="MobiDB-lite"/>
    </source>
</evidence>
<feature type="region of interest" description="Disordered" evidence="1">
    <location>
        <begin position="1"/>
        <end position="45"/>
    </location>
</feature>
<protein>
    <submittedName>
        <fullName evidence="3">Uncharacterized protein</fullName>
    </submittedName>
</protein>
<evidence type="ECO:0000313" key="3">
    <source>
        <dbReference type="EMBL" id="RCI12678.1"/>
    </source>
</evidence>
<evidence type="ECO:0000256" key="2">
    <source>
        <dbReference type="SAM" id="Phobius"/>
    </source>
</evidence>
<dbReference type="EMBL" id="LKCN02000007">
    <property type="protein sequence ID" value="RCI12678.1"/>
    <property type="molecule type" value="Genomic_DNA"/>
</dbReference>
<comment type="caution">
    <text evidence="3">The sequence shown here is derived from an EMBL/GenBank/DDBJ whole genome shotgun (WGS) entry which is preliminary data.</text>
</comment>
<reference evidence="3 4" key="1">
    <citation type="journal article" date="2015" name="BMC Genomics">
        <title>Insights from the genome of Ophiocordyceps polyrhachis-furcata to pathogenicity and host specificity in insect fungi.</title>
        <authorList>
            <person name="Wichadakul D."/>
            <person name="Kobmoo N."/>
            <person name="Ingsriswang S."/>
            <person name="Tangphatsornruang S."/>
            <person name="Chantasingh D."/>
            <person name="Luangsa-ard J.J."/>
            <person name="Eurwilaichitr L."/>
        </authorList>
    </citation>
    <scope>NUCLEOTIDE SEQUENCE [LARGE SCALE GENOMIC DNA]</scope>
    <source>
        <strain evidence="3 4">BCC 54312</strain>
    </source>
</reference>
<accession>A0A367LE26</accession>
<feature type="non-terminal residue" evidence="3">
    <location>
        <position position="1"/>
    </location>
</feature>
<gene>
    <name evidence="3" type="ORF">L249_1000</name>
</gene>
<evidence type="ECO:0000313" key="4">
    <source>
        <dbReference type="Proteomes" id="UP000253664"/>
    </source>
</evidence>
<feature type="transmembrane region" description="Helical" evidence="2">
    <location>
        <begin position="247"/>
        <end position="268"/>
    </location>
</feature>
<organism evidence="3 4">
    <name type="scientific">Ophiocordyceps polyrhachis-furcata BCC 54312</name>
    <dbReference type="NCBI Taxonomy" id="1330021"/>
    <lineage>
        <taxon>Eukaryota</taxon>
        <taxon>Fungi</taxon>
        <taxon>Dikarya</taxon>
        <taxon>Ascomycota</taxon>
        <taxon>Pezizomycotina</taxon>
        <taxon>Sordariomycetes</taxon>
        <taxon>Hypocreomycetidae</taxon>
        <taxon>Hypocreales</taxon>
        <taxon>Ophiocordycipitaceae</taxon>
        <taxon>Ophiocordyceps</taxon>
    </lineage>
</organism>
<sequence>LHFGGSARHSHTHTQGTRPEGLGGSRDAGPAAAGPRPPYVTAAEQHNNVGGGYGYGYGTATLYSGYGRTGRTGRTKEGTRRLRLRLWHGYAVQRLRPYGPYGPYEGRNPIKAIAAAAAAAAADPEGLFDYRLLRGGEDEGPALADLETFFLPIAGELTADSTLFFFDLSGSYGYSKRPRCYSSSTASSFPLKRSLRPDFFGCFFRPLVFRPFLPSLFFLRPALRPIATTGTGSGSGSGSGSGLAAEYGYGPGIAVIIAVTIAVITAVITGTTAADDRTYGRTVPTPPTVVTFVFVFVFFFFSSGVFRRPFLRYLLLRLFLPTALPPPYDLFKEGEFSSSSINSRKKSRIEESISYLSSSPPPAYGKYRSLRKTYLSRQQRQPSYGTTEHLIRSLEKHAFLCRKIGSSYGPGPGPGPGPDESIEHSYGLFQALPKEIQV</sequence>
<keyword evidence="2" id="KW-0812">Transmembrane</keyword>
<dbReference type="Proteomes" id="UP000253664">
    <property type="component" value="Unassembled WGS sequence"/>
</dbReference>
<dbReference type="AlphaFoldDB" id="A0A367LE26"/>
<proteinExistence type="predicted"/>
<feature type="transmembrane region" description="Helical" evidence="2">
    <location>
        <begin position="288"/>
        <end position="306"/>
    </location>
</feature>